<evidence type="ECO:0000313" key="2">
    <source>
        <dbReference type="Proteomes" id="UP001623600"/>
    </source>
</evidence>
<dbReference type="EMBL" id="JBJIAB010000047">
    <property type="protein sequence ID" value="MFL0168134.1"/>
    <property type="molecule type" value="Genomic_DNA"/>
</dbReference>
<sequence length="377" mass="44510">MKMNDNDIYNNAFLLLNSEYNIENEENSLLFDKLTYIIFCIAILPKNEYSLSILNQFSNVYLGVKDLQHEWCFTDEFISLINMSYYKMKEKFPLKKGIKFIAKILREQLINEPFRNGIEIGVLENIFDLKNTPYLKEGLPYYSRIGLGYHSGMVANEEQQLLEDAFFMLALAEKEYNIMNDVAIKLKKDKKVIKENQLEIVSRFNRNVCTLCRNGLINFFAYFEALMNGISLDYVYKNENMISEEERFLLKGKNSKGTNYIKMGDRIEYIQKIIGGKVIYKTKNHQQLKEKCFIELLNKFKNQRDVSVHFSIEKGKILIPPDIWLLDLKSIAKYCIDASQKIWIACYHNENYPDYLRKFDYNLLYNNAKIRVETENS</sequence>
<name>A0ABW8SBH6_9CLOT</name>
<comment type="caution">
    <text evidence="1">The sequence shown here is derived from an EMBL/GenBank/DDBJ whole genome shotgun (WGS) entry which is preliminary data.</text>
</comment>
<dbReference type="RefSeq" id="WP_406762654.1">
    <property type="nucleotide sequence ID" value="NZ_JBJIAB010000047.1"/>
</dbReference>
<proteinExistence type="predicted"/>
<reference evidence="1 2" key="1">
    <citation type="submission" date="2024-11" db="EMBL/GenBank/DDBJ databases">
        <authorList>
            <person name="Heng Y.C."/>
            <person name="Lim A.C.H."/>
            <person name="Lee J.K.Y."/>
            <person name="Kittelmann S."/>
        </authorList>
    </citation>
    <scope>NUCLEOTIDE SEQUENCE [LARGE SCALE GENOMIC DNA]</scope>
    <source>
        <strain evidence="1 2">WILCCON 0112</strain>
    </source>
</reference>
<keyword evidence="2" id="KW-1185">Reference proteome</keyword>
<evidence type="ECO:0000313" key="1">
    <source>
        <dbReference type="EMBL" id="MFL0168134.1"/>
    </source>
</evidence>
<organism evidence="1 2">
    <name type="scientific">Candidatus Clostridium helianthi</name>
    <dbReference type="NCBI Taxonomy" id="3381660"/>
    <lineage>
        <taxon>Bacteria</taxon>
        <taxon>Bacillati</taxon>
        <taxon>Bacillota</taxon>
        <taxon>Clostridia</taxon>
        <taxon>Eubacteriales</taxon>
        <taxon>Clostridiaceae</taxon>
        <taxon>Clostridium</taxon>
    </lineage>
</organism>
<protein>
    <submittedName>
        <fullName evidence="1">Uncharacterized protein</fullName>
    </submittedName>
</protein>
<accession>A0ABW8SBH6</accession>
<gene>
    <name evidence="1" type="ORF">ACJDTP_24045</name>
</gene>
<dbReference type="Proteomes" id="UP001623600">
    <property type="component" value="Unassembled WGS sequence"/>
</dbReference>